<dbReference type="GeneID" id="42006617"/>
<reference evidence="1 2" key="1">
    <citation type="journal article" date="2019" name="Sci. Rep.">
        <title>Comparative genomics of chytrid fungi reveal insights into the obligate biotrophic and pathogenic lifestyle of Synchytrium endobioticum.</title>
        <authorList>
            <person name="van de Vossenberg B.T.L.H."/>
            <person name="Warris S."/>
            <person name="Nguyen H.D.T."/>
            <person name="van Gent-Pelzer M.P.E."/>
            <person name="Joly D.L."/>
            <person name="van de Geest H.C."/>
            <person name="Bonants P.J.M."/>
            <person name="Smith D.S."/>
            <person name="Levesque C.A."/>
            <person name="van der Lee T.A.J."/>
        </authorList>
    </citation>
    <scope>NUCLEOTIDE SEQUENCE [LARGE SCALE GENOMIC DNA]</scope>
    <source>
        <strain evidence="1 2">JEL517</strain>
    </source>
</reference>
<dbReference type="EMBL" id="QEAO01000048">
    <property type="protein sequence ID" value="TPX31270.1"/>
    <property type="molecule type" value="Genomic_DNA"/>
</dbReference>
<protein>
    <submittedName>
        <fullName evidence="1">Uncharacterized protein</fullName>
    </submittedName>
</protein>
<sequence>MTPLDVLIVRERVFSLLPNTTLSKVSACSRAFRYHVRNYHHLRENTKIRFRITVTDSKSNPGSPITLDMELKCTGHLFLEQTPLVVFDNVSNFPLQDLEDSGPYQVICIAYASNRGASGQMDLSVAKCKDLYIGGISGKECWLYGSGFKLEMSCQSAGTQNGNRMIRTHITRAYLDCSFVYGCSTTNSCSSTVEKISQDLTNQLDCYDRLFPCVPSSRSLNMCSRRIRSPPLPSSSGLRYVPIARAESNNFGAQTFDFMLAKSADDARIIEVASTDLAKSLAFYNETSIRKIDVAVAKSFANQQKAEELLAGMTLSQSKRDSTEYRMKHRVVKEVLSKPLASAFLKCSSFSGDINDASTIYGHLSELYKRASLNGPSPHQQRPGDLVIVPIAKFQDWIFHGLMNMV</sequence>
<gene>
    <name evidence="1" type="ORF">SmJEL517_g05394</name>
</gene>
<evidence type="ECO:0000313" key="2">
    <source>
        <dbReference type="Proteomes" id="UP000319731"/>
    </source>
</evidence>
<name>A0A507BLR2_9FUNG</name>
<dbReference type="RefSeq" id="XP_031022742.1">
    <property type="nucleotide sequence ID" value="XM_031171320.1"/>
</dbReference>
<keyword evidence="2" id="KW-1185">Reference proteome</keyword>
<dbReference type="AlphaFoldDB" id="A0A507BLR2"/>
<organism evidence="1 2">
    <name type="scientific">Synchytrium microbalum</name>
    <dbReference type="NCBI Taxonomy" id="1806994"/>
    <lineage>
        <taxon>Eukaryota</taxon>
        <taxon>Fungi</taxon>
        <taxon>Fungi incertae sedis</taxon>
        <taxon>Chytridiomycota</taxon>
        <taxon>Chytridiomycota incertae sedis</taxon>
        <taxon>Chytridiomycetes</taxon>
        <taxon>Synchytriales</taxon>
        <taxon>Synchytriaceae</taxon>
        <taxon>Synchytrium</taxon>
    </lineage>
</organism>
<proteinExistence type="predicted"/>
<accession>A0A507BLR2</accession>
<dbReference type="OrthoDB" id="10526051at2759"/>
<dbReference type="Proteomes" id="UP000319731">
    <property type="component" value="Unassembled WGS sequence"/>
</dbReference>
<comment type="caution">
    <text evidence="1">The sequence shown here is derived from an EMBL/GenBank/DDBJ whole genome shotgun (WGS) entry which is preliminary data.</text>
</comment>
<evidence type="ECO:0000313" key="1">
    <source>
        <dbReference type="EMBL" id="TPX31270.1"/>
    </source>
</evidence>